<dbReference type="Pfam" id="PF03239">
    <property type="entry name" value="FTR1"/>
    <property type="match status" value="1"/>
</dbReference>
<keyword evidence="3 6" id="KW-0812">Transmembrane</keyword>
<dbReference type="InterPro" id="IPR004923">
    <property type="entry name" value="FTR1/Fip1/EfeU"/>
</dbReference>
<evidence type="ECO:0000256" key="3">
    <source>
        <dbReference type="ARBA" id="ARBA00022692"/>
    </source>
</evidence>
<feature type="transmembrane region" description="Helical" evidence="6">
    <location>
        <begin position="35"/>
        <end position="56"/>
    </location>
</feature>
<keyword evidence="8" id="KW-1185">Reference proteome</keyword>
<evidence type="ECO:0000256" key="5">
    <source>
        <dbReference type="ARBA" id="ARBA00023136"/>
    </source>
</evidence>
<dbReference type="PANTHER" id="PTHR31632:SF2">
    <property type="entry name" value="PLASMA MEMBRANE IRON PERMEASE"/>
    <property type="match status" value="1"/>
</dbReference>
<proteinExistence type="inferred from homology"/>
<accession>A0ABU3E705</accession>
<evidence type="ECO:0000256" key="1">
    <source>
        <dbReference type="ARBA" id="ARBA00004141"/>
    </source>
</evidence>
<reference evidence="7 8" key="1">
    <citation type="submission" date="2023-09" db="EMBL/GenBank/DDBJ databases">
        <authorList>
            <person name="Rey-Velasco X."/>
        </authorList>
    </citation>
    <scope>NUCLEOTIDE SEQUENCE [LARGE SCALE GENOMIC DNA]</scope>
    <source>
        <strain evidence="7 8">F188</strain>
    </source>
</reference>
<keyword evidence="5 6" id="KW-0472">Membrane</keyword>
<evidence type="ECO:0000313" key="8">
    <source>
        <dbReference type="Proteomes" id="UP001261624"/>
    </source>
</evidence>
<evidence type="ECO:0000313" key="7">
    <source>
        <dbReference type="EMBL" id="MDT0691771.1"/>
    </source>
</evidence>
<organism evidence="7 8">
    <name type="scientific">Autumnicola patrickiae</name>
    <dbReference type="NCBI Taxonomy" id="3075591"/>
    <lineage>
        <taxon>Bacteria</taxon>
        <taxon>Pseudomonadati</taxon>
        <taxon>Bacteroidota</taxon>
        <taxon>Flavobacteriia</taxon>
        <taxon>Flavobacteriales</taxon>
        <taxon>Flavobacteriaceae</taxon>
        <taxon>Autumnicola</taxon>
    </lineage>
</organism>
<gene>
    <name evidence="7" type="ORF">RM549_18405</name>
</gene>
<evidence type="ECO:0000256" key="4">
    <source>
        <dbReference type="ARBA" id="ARBA00022989"/>
    </source>
</evidence>
<comment type="similarity">
    <text evidence="2">Belongs to the oxidase-dependent Fe transporter (OFeT) (TC 9.A.10.1) family.</text>
</comment>
<keyword evidence="4 6" id="KW-1133">Transmembrane helix</keyword>
<dbReference type="Proteomes" id="UP001261624">
    <property type="component" value="Unassembled WGS sequence"/>
</dbReference>
<evidence type="ECO:0000256" key="2">
    <source>
        <dbReference type="ARBA" id="ARBA00008333"/>
    </source>
</evidence>
<sequence>MAVFSFMVVFREAFESILFLQAINLETKTGDGSSIGLGVIAAFGLIALLAVIFVKYSKRIPVRQLFRYSAWVITLLAVILIGKGIHAIQEAGWLSVTGFPVYLKIDWLGVYPTTETLMAQMILFTLLMVIYYYNNSRNKLRMN</sequence>
<comment type="caution">
    <text evidence="7">The sequence shown here is derived from an EMBL/GenBank/DDBJ whole genome shotgun (WGS) entry which is preliminary data.</text>
</comment>
<feature type="transmembrane region" description="Helical" evidence="6">
    <location>
        <begin position="108"/>
        <end position="133"/>
    </location>
</feature>
<feature type="transmembrane region" description="Helical" evidence="6">
    <location>
        <begin position="68"/>
        <end position="88"/>
    </location>
</feature>
<comment type="subcellular location">
    <subcellularLocation>
        <location evidence="1">Membrane</location>
        <topology evidence="1">Multi-pass membrane protein</topology>
    </subcellularLocation>
</comment>
<dbReference type="PANTHER" id="PTHR31632">
    <property type="entry name" value="IRON TRANSPORTER FTH1"/>
    <property type="match status" value="1"/>
</dbReference>
<dbReference type="EMBL" id="JAVRHM010000034">
    <property type="protein sequence ID" value="MDT0691771.1"/>
    <property type="molecule type" value="Genomic_DNA"/>
</dbReference>
<evidence type="ECO:0000256" key="6">
    <source>
        <dbReference type="SAM" id="Phobius"/>
    </source>
</evidence>
<name>A0ABU3E705_9FLAO</name>
<protein>
    <submittedName>
        <fullName evidence="7">FTR1 family protein</fullName>
    </submittedName>
</protein>